<sequence length="248" mass="29091">MLIKKLEEKNYSDSEWLLKEMLLNIGNVNSYIRDKLIYNAFIGMITKDYLTNDQLKNLFNQLLSNQYLLYGIGFKNSDSVYKRSFSALVLGLLINKDKEQQLLEKSQISFVLDRACFYLVNEQDRRGFTEEKGWAHSIAHCADLLDEIITHPLFEQSMYEKVVEALIFCVNSPFVYEDDEIERLSTPSAALINRYGISQEFIDKIESLINHVLSKKTYSHLDTRIISNIRNYLRAMYFKVDLEEHKQL</sequence>
<dbReference type="OrthoDB" id="7619731at2"/>
<dbReference type="InterPro" id="IPR021247">
    <property type="entry name" value="DUF2785"/>
</dbReference>
<dbReference type="Pfam" id="PF10978">
    <property type="entry name" value="DUF2785"/>
    <property type="match status" value="1"/>
</dbReference>
<reference evidence="2" key="1">
    <citation type="submission" date="2016-10" db="EMBL/GenBank/DDBJ databases">
        <authorList>
            <person name="Varghese N."/>
            <person name="Submissions S."/>
        </authorList>
    </citation>
    <scope>NUCLEOTIDE SEQUENCE [LARGE SCALE GENOMIC DNA]</scope>
    <source>
        <strain evidence="2">MPL-11</strain>
    </source>
</reference>
<keyword evidence="2" id="KW-1185">Reference proteome</keyword>
<name>A0A1H0ZIV9_9LACT</name>
<evidence type="ECO:0000313" key="2">
    <source>
        <dbReference type="Proteomes" id="UP000199481"/>
    </source>
</evidence>
<evidence type="ECO:0008006" key="3">
    <source>
        <dbReference type="Google" id="ProtNLM"/>
    </source>
</evidence>
<dbReference type="Proteomes" id="UP000199481">
    <property type="component" value="Unassembled WGS sequence"/>
</dbReference>
<protein>
    <recommendedName>
        <fullName evidence="3">DUF2785 domain-containing protein</fullName>
    </recommendedName>
</protein>
<evidence type="ECO:0000313" key="1">
    <source>
        <dbReference type="EMBL" id="SDQ27302.1"/>
    </source>
</evidence>
<dbReference type="EMBL" id="FNJW01000008">
    <property type="protein sequence ID" value="SDQ27302.1"/>
    <property type="molecule type" value="Genomic_DNA"/>
</dbReference>
<proteinExistence type="predicted"/>
<organism evidence="1 2">
    <name type="scientific">Carnobacterium viridans</name>
    <dbReference type="NCBI Taxonomy" id="174587"/>
    <lineage>
        <taxon>Bacteria</taxon>
        <taxon>Bacillati</taxon>
        <taxon>Bacillota</taxon>
        <taxon>Bacilli</taxon>
        <taxon>Lactobacillales</taxon>
        <taxon>Carnobacteriaceae</taxon>
        <taxon>Carnobacterium</taxon>
    </lineage>
</organism>
<dbReference type="RefSeq" id="WP_089976811.1">
    <property type="nucleotide sequence ID" value="NZ_CP084916.1"/>
</dbReference>
<dbReference type="AlphaFoldDB" id="A0A1H0ZIV9"/>
<accession>A0A1H0ZIV9</accession>
<gene>
    <name evidence="1" type="ORF">SAMN04487752_1544</name>
</gene>